<dbReference type="Pfam" id="PF01547">
    <property type="entry name" value="SBP_bac_1"/>
    <property type="match status" value="1"/>
</dbReference>
<dbReference type="PROSITE" id="PS51257">
    <property type="entry name" value="PROKAR_LIPOPROTEIN"/>
    <property type="match status" value="1"/>
</dbReference>
<evidence type="ECO:0000313" key="6">
    <source>
        <dbReference type="Proteomes" id="UP001165269"/>
    </source>
</evidence>
<reference evidence="5" key="1">
    <citation type="submission" date="2022-03" db="EMBL/GenBank/DDBJ databases">
        <title>Streptomyces 7R015 and 7R016 isolated from Barleria lupulina in Thailand.</title>
        <authorList>
            <person name="Kanchanasin P."/>
            <person name="Phongsopitanun W."/>
            <person name="Tanasupawat S."/>
        </authorList>
    </citation>
    <scope>NUCLEOTIDE SEQUENCE</scope>
    <source>
        <strain evidence="5">7R015</strain>
    </source>
</reference>
<dbReference type="PANTHER" id="PTHR43649">
    <property type="entry name" value="ARABINOSE-BINDING PROTEIN-RELATED"/>
    <property type="match status" value="1"/>
</dbReference>
<dbReference type="Proteomes" id="UP001165269">
    <property type="component" value="Unassembled WGS sequence"/>
</dbReference>
<dbReference type="CDD" id="cd13585">
    <property type="entry name" value="PBP2_TMBP_like"/>
    <property type="match status" value="1"/>
</dbReference>
<dbReference type="InterPro" id="IPR006059">
    <property type="entry name" value="SBP"/>
</dbReference>
<keyword evidence="4" id="KW-0732">Signal</keyword>
<sequence length="447" mass="48538">MSVSVRRILAGAATGALLLGLTTGCGSSGSTSSDGTVTLRYAIWDAVQKPALEKSIAAFEKQHPNIKVKIELNAWAQYWSKLQTQLAGRTAPDVFWDHVAYFPQFAQQGVLADLTPYIKADKLDTSVYDPKLLSGWEQDGKQYGLPKDWDTIAQVYNKTMLKAAGLTQEQLSALSWNTADGGTFVKALQKLTIDENGKHPDEAGFDSKHVKQYGLALASPNGQTDWWNAATQNGCKLQDKAWGKWTIDQPSCVEAIQFIRDLRLKYHVAVPASVTNTPNGAALPQVMARKQAAVVWDGSWDLNAYQSSMQDNFGVAELPSGPVGKGTVYNGLSNALYTGSAHPKEAWELVKWLGSEESQKIIVATGSVWPGIPTLNQEFVDVWKKKGVDVSAFSEEAAGTTTGYPLTTSSATYNIKVLDAFNQVWLGQQSAQKAAESVNEQSNAAVK</sequence>
<keyword evidence="6" id="KW-1185">Reference proteome</keyword>
<evidence type="ECO:0000256" key="2">
    <source>
        <dbReference type="ARBA" id="ARBA00008520"/>
    </source>
</evidence>
<dbReference type="PANTHER" id="PTHR43649:SF31">
    <property type="entry name" value="SN-GLYCEROL-3-PHOSPHATE-BINDING PERIPLASMIC PROTEIN UGPB"/>
    <property type="match status" value="1"/>
</dbReference>
<proteinExistence type="inferred from homology"/>
<evidence type="ECO:0000256" key="4">
    <source>
        <dbReference type="ARBA" id="ARBA00022729"/>
    </source>
</evidence>
<organism evidence="5 6">
    <name type="scientific">Streptomyces cylindrosporus</name>
    <dbReference type="NCBI Taxonomy" id="2927583"/>
    <lineage>
        <taxon>Bacteria</taxon>
        <taxon>Bacillati</taxon>
        <taxon>Actinomycetota</taxon>
        <taxon>Actinomycetes</taxon>
        <taxon>Kitasatosporales</taxon>
        <taxon>Streptomycetaceae</taxon>
        <taxon>Streptomyces</taxon>
    </lineage>
</organism>
<comment type="similarity">
    <text evidence="2">Belongs to the bacterial solute-binding protein 1 family.</text>
</comment>
<name>A0ABS9Y0E7_9ACTN</name>
<dbReference type="RefSeq" id="WP_242761999.1">
    <property type="nucleotide sequence ID" value="NZ_JALDAY010000002.1"/>
</dbReference>
<evidence type="ECO:0000313" key="5">
    <source>
        <dbReference type="EMBL" id="MCI3270683.1"/>
    </source>
</evidence>
<gene>
    <name evidence="5" type="ORF">MQP27_06090</name>
</gene>
<evidence type="ECO:0000256" key="1">
    <source>
        <dbReference type="ARBA" id="ARBA00004196"/>
    </source>
</evidence>
<accession>A0ABS9Y0E7</accession>
<comment type="caution">
    <text evidence="5">The sequence shown here is derived from an EMBL/GenBank/DDBJ whole genome shotgun (WGS) entry which is preliminary data.</text>
</comment>
<evidence type="ECO:0000256" key="3">
    <source>
        <dbReference type="ARBA" id="ARBA00022448"/>
    </source>
</evidence>
<comment type="subcellular location">
    <subcellularLocation>
        <location evidence="1">Cell envelope</location>
    </subcellularLocation>
</comment>
<dbReference type="InterPro" id="IPR050490">
    <property type="entry name" value="Bact_solute-bd_prot1"/>
</dbReference>
<protein>
    <submittedName>
        <fullName evidence="5">Sugar ABC transporter substrate-binding protein</fullName>
    </submittedName>
</protein>
<dbReference type="Gene3D" id="3.40.190.10">
    <property type="entry name" value="Periplasmic binding protein-like II"/>
    <property type="match status" value="1"/>
</dbReference>
<dbReference type="SUPFAM" id="SSF53850">
    <property type="entry name" value="Periplasmic binding protein-like II"/>
    <property type="match status" value="1"/>
</dbReference>
<dbReference type="EMBL" id="JALDAY010000002">
    <property type="protein sequence ID" value="MCI3270683.1"/>
    <property type="molecule type" value="Genomic_DNA"/>
</dbReference>
<keyword evidence="3" id="KW-0813">Transport</keyword>